<dbReference type="AlphaFoldDB" id="A0A917MVF0"/>
<dbReference type="Proteomes" id="UP000627292">
    <property type="component" value="Unassembled WGS sequence"/>
</dbReference>
<reference evidence="1" key="2">
    <citation type="submission" date="2020-09" db="EMBL/GenBank/DDBJ databases">
        <authorList>
            <person name="Sun Q."/>
            <person name="Zhou Y."/>
        </authorList>
    </citation>
    <scope>NUCLEOTIDE SEQUENCE</scope>
    <source>
        <strain evidence="1">CGMCC 1.15290</strain>
    </source>
</reference>
<keyword evidence="2" id="KW-1185">Reference proteome</keyword>
<organism evidence="1 2">
    <name type="scientific">Filimonas zeae</name>
    <dbReference type="NCBI Taxonomy" id="1737353"/>
    <lineage>
        <taxon>Bacteria</taxon>
        <taxon>Pseudomonadati</taxon>
        <taxon>Bacteroidota</taxon>
        <taxon>Chitinophagia</taxon>
        <taxon>Chitinophagales</taxon>
        <taxon>Chitinophagaceae</taxon>
        <taxon>Filimonas</taxon>
    </lineage>
</organism>
<gene>
    <name evidence="1" type="ORF">GCM10011379_13340</name>
</gene>
<reference evidence="1" key="1">
    <citation type="journal article" date="2014" name="Int. J. Syst. Evol. Microbiol.">
        <title>Complete genome sequence of Corynebacterium casei LMG S-19264T (=DSM 44701T), isolated from a smear-ripened cheese.</title>
        <authorList>
            <consortium name="US DOE Joint Genome Institute (JGI-PGF)"/>
            <person name="Walter F."/>
            <person name="Albersmeier A."/>
            <person name="Kalinowski J."/>
            <person name="Ruckert C."/>
        </authorList>
    </citation>
    <scope>NUCLEOTIDE SEQUENCE</scope>
    <source>
        <strain evidence="1">CGMCC 1.15290</strain>
    </source>
</reference>
<proteinExistence type="predicted"/>
<protein>
    <submittedName>
        <fullName evidence="1">Uncharacterized protein</fullName>
    </submittedName>
</protein>
<comment type="caution">
    <text evidence="1">The sequence shown here is derived from an EMBL/GenBank/DDBJ whole genome shotgun (WGS) entry which is preliminary data.</text>
</comment>
<evidence type="ECO:0000313" key="2">
    <source>
        <dbReference type="Proteomes" id="UP000627292"/>
    </source>
</evidence>
<name>A0A917MVF0_9BACT</name>
<evidence type="ECO:0000313" key="1">
    <source>
        <dbReference type="EMBL" id="GGH62965.1"/>
    </source>
</evidence>
<sequence>MKKWPFIKKALVVCGCIVLSLVVLLAVHIYMVTRPKAPDANTVVMARLDIKQAVNQQDADKITAWLYEQKGISHVLCNPDNRIAIFTFFPVQLNADAVAAKLQAQLGYQVARYMPTAAELKSGCPASAGPVSSRLMSYFKRVF</sequence>
<dbReference type="RefSeq" id="WP_188951251.1">
    <property type="nucleotide sequence ID" value="NZ_BMIB01000002.1"/>
</dbReference>
<accession>A0A917MVF0</accession>
<dbReference type="EMBL" id="BMIB01000002">
    <property type="protein sequence ID" value="GGH62965.1"/>
    <property type="molecule type" value="Genomic_DNA"/>
</dbReference>